<dbReference type="RefSeq" id="WP_324619619.1">
    <property type="nucleotide sequence ID" value="NZ_JAYKOT010000003.1"/>
</dbReference>
<evidence type="ECO:0000313" key="2">
    <source>
        <dbReference type="EMBL" id="MEB3429430.1"/>
    </source>
</evidence>
<evidence type="ECO:0000313" key="3">
    <source>
        <dbReference type="Proteomes" id="UP001357733"/>
    </source>
</evidence>
<dbReference type="AlphaFoldDB" id="A0AAW9MTU1"/>
<protein>
    <submittedName>
        <fullName evidence="2">Uncharacterized protein</fullName>
    </submittedName>
</protein>
<reference evidence="2 3" key="1">
    <citation type="submission" date="2024-01" db="EMBL/GenBank/DDBJ databases">
        <title>Complete genome sequence of Citroniella saccharovorans strain M6.X9, isolated from human fecal sample.</title>
        <authorList>
            <person name="Cheng G."/>
            <person name="Westerholm M."/>
            <person name="Schnurer A."/>
        </authorList>
    </citation>
    <scope>NUCLEOTIDE SEQUENCE [LARGE SCALE GENOMIC DNA]</scope>
    <source>
        <strain evidence="2 3">DSM 29873</strain>
    </source>
</reference>
<proteinExistence type="predicted"/>
<dbReference type="Proteomes" id="UP001357733">
    <property type="component" value="Unassembled WGS sequence"/>
</dbReference>
<name>A0AAW9MTU1_9FIRM</name>
<accession>A0AAW9MTU1</accession>
<sequence>MKAKRIIALFLVAVMTLSLSYVFANSDLSKLSDNLDKEEEVLTRAKYFLERYWNAKEYTDYNSFKEEFLKEDNMLFNEEMRVRLNYDNLLVEDSKKSGTPYLGSYIHYAKDLKISRVENNIYTLTTKAEKIFKTKFDFDEETKECGTDLTDIILKFEVIEGKILLIDLIDRTSCYFNKDYGINGRKEIELSEEIPYTKSLDQNFAKEAKISLSKKDEKSLKEIQLKCIEKASEELEAKAKFFSGPIDKCISLD</sequence>
<dbReference type="EMBL" id="JAYKOT010000003">
    <property type="protein sequence ID" value="MEB3429430.1"/>
    <property type="molecule type" value="Genomic_DNA"/>
</dbReference>
<comment type="caution">
    <text evidence="2">The sequence shown here is derived from an EMBL/GenBank/DDBJ whole genome shotgun (WGS) entry which is preliminary data.</text>
</comment>
<keyword evidence="1" id="KW-0732">Signal</keyword>
<evidence type="ECO:0000256" key="1">
    <source>
        <dbReference type="SAM" id="SignalP"/>
    </source>
</evidence>
<feature type="signal peptide" evidence="1">
    <location>
        <begin position="1"/>
        <end position="24"/>
    </location>
</feature>
<gene>
    <name evidence="2" type="ORF">VLK81_05290</name>
</gene>
<organism evidence="2 3">
    <name type="scientific">Citroniella saccharovorans</name>
    <dbReference type="NCBI Taxonomy" id="2053367"/>
    <lineage>
        <taxon>Bacteria</taxon>
        <taxon>Bacillati</taxon>
        <taxon>Bacillota</taxon>
        <taxon>Tissierellia</taxon>
        <taxon>Tissierellales</taxon>
        <taxon>Peptoniphilaceae</taxon>
        <taxon>Citroniella</taxon>
    </lineage>
</organism>
<feature type="chain" id="PRO_5043712649" evidence="1">
    <location>
        <begin position="25"/>
        <end position="253"/>
    </location>
</feature>
<keyword evidence="3" id="KW-1185">Reference proteome</keyword>